<dbReference type="SMART" id="SM00420">
    <property type="entry name" value="HTH_DEOR"/>
    <property type="match status" value="1"/>
</dbReference>
<dbReference type="AlphaFoldDB" id="A0A843YJG9"/>
<gene>
    <name evidence="5" type="ORF">GFB49_12650</name>
</gene>
<comment type="caution">
    <text evidence="5">The sequence shown here is derived from an EMBL/GenBank/DDBJ whole genome shotgun (WGS) entry which is preliminary data.</text>
</comment>
<proteinExistence type="predicted"/>
<evidence type="ECO:0000256" key="1">
    <source>
        <dbReference type="ARBA" id="ARBA00022491"/>
    </source>
</evidence>
<organism evidence="5 6">
    <name type="scientific">Tritonibacter litoralis</name>
    <dbReference type="NCBI Taxonomy" id="2662264"/>
    <lineage>
        <taxon>Bacteria</taxon>
        <taxon>Pseudomonadati</taxon>
        <taxon>Pseudomonadota</taxon>
        <taxon>Alphaproteobacteria</taxon>
        <taxon>Rhodobacterales</taxon>
        <taxon>Paracoccaceae</taxon>
        <taxon>Tritonibacter</taxon>
    </lineage>
</organism>
<dbReference type="SMART" id="SM01134">
    <property type="entry name" value="DeoRC"/>
    <property type="match status" value="1"/>
</dbReference>
<dbReference type="InterPro" id="IPR050313">
    <property type="entry name" value="Carb_Metab_HTH_regulators"/>
</dbReference>
<dbReference type="Gene3D" id="3.40.50.1360">
    <property type="match status" value="1"/>
</dbReference>
<name>A0A843YJG9_9RHOB</name>
<dbReference type="InterPro" id="IPR036388">
    <property type="entry name" value="WH-like_DNA-bd_sf"/>
</dbReference>
<dbReference type="PANTHER" id="PTHR30363">
    <property type="entry name" value="HTH-TYPE TRANSCRIPTIONAL REGULATOR SRLR-RELATED"/>
    <property type="match status" value="1"/>
</dbReference>
<keyword evidence="1" id="KW-0678">Repressor</keyword>
<dbReference type="SUPFAM" id="SSF100950">
    <property type="entry name" value="NagB/RpiA/CoA transferase-like"/>
    <property type="match status" value="1"/>
</dbReference>
<dbReference type="PANTHER" id="PTHR30363:SF4">
    <property type="entry name" value="GLYCEROL-3-PHOSPHATE REGULON REPRESSOR"/>
    <property type="match status" value="1"/>
</dbReference>
<dbReference type="InterPro" id="IPR014036">
    <property type="entry name" value="DeoR-like_C"/>
</dbReference>
<feature type="domain" description="HTH deoR-type" evidence="4">
    <location>
        <begin position="6"/>
        <end position="60"/>
    </location>
</feature>
<dbReference type="Pfam" id="PF08220">
    <property type="entry name" value="HTH_DeoR"/>
    <property type="match status" value="1"/>
</dbReference>
<dbReference type="SUPFAM" id="SSF46785">
    <property type="entry name" value="Winged helix' DNA-binding domain"/>
    <property type="match status" value="1"/>
</dbReference>
<evidence type="ECO:0000313" key="5">
    <source>
        <dbReference type="EMBL" id="MQQ09309.1"/>
    </source>
</evidence>
<dbReference type="EMBL" id="WIBF01000007">
    <property type="protein sequence ID" value="MQQ09309.1"/>
    <property type="molecule type" value="Genomic_DNA"/>
</dbReference>
<evidence type="ECO:0000259" key="4">
    <source>
        <dbReference type="PROSITE" id="PS51000"/>
    </source>
</evidence>
<dbReference type="Proteomes" id="UP000444174">
    <property type="component" value="Unassembled WGS sequence"/>
</dbReference>
<dbReference type="InterPro" id="IPR036390">
    <property type="entry name" value="WH_DNA-bd_sf"/>
</dbReference>
<evidence type="ECO:0000313" key="6">
    <source>
        <dbReference type="Proteomes" id="UP000444174"/>
    </source>
</evidence>
<dbReference type="RefSeq" id="WP_153216249.1">
    <property type="nucleotide sequence ID" value="NZ_WIBF01000007.1"/>
</dbReference>
<keyword evidence="3" id="KW-0804">Transcription</keyword>
<dbReference type="InterPro" id="IPR037171">
    <property type="entry name" value="NagB/RpiA_transferase-like"/>
</dbReference>
<dbReference type="PROSITE" id="PS51000">
    <property type="entry name" value="HTH_DEOR_2"/>
    <property type="match status" value="1"/>
</dbReference>
<evidence type="ECO:0000256" key="3">
    <source>
        <dbReference type="ARBA" id="ARBA00023163"/>
    </source>
</evidence>
<dbReference type="InterPro" id="IPR011991">
    <property type="entry name" value="ArsR-like_HTH"/>
</dbReference>
<keyword evidence="2" id="KW-0805">Transcription regulation</keyword>
<dbReference type="GO" id="GO:0003700">
    <property type="term" value="F:DNA-binding transcription factor activity"/>
    <property type="evidence" value="ECO:0007669"/>
    <property type="project" value="InterPro"/>
</dbReference>
<reference evidence="5 6" key="1">
    <citation type="submission" date="2019-10" db="EMBL/GenBank/DDBJ databases">
        <title>Epibacterium sp. nov., isolated from seawater.</title>
        <authorList>
            <person name="Zhang X."/>
            <person name="Li N."/>
        </authorList>
    </citation>
    <scope>NUCLEOTIDE SEQUENCE [LARGE SCALE GENOMIC DNA]</scope>
    <source>
        <strain evidence="5 6">SM1979</strain>
    </source>
</reference>
<protein>
    <submittedName>
        <fullName evidence="5">DeoR family transcriptional regulator</fullName>
    </submittedName>
</protein>
<keyword evidence="6" id="KW-1185">Reference proteome</keyword>
<dbReference type="InterPro" id="IPR001034">
    <property type="entry name" value="DeoR_HTH"/>
</dbReference>
<dbReference type="Gene3D" id="1.10.10.10">
    <property type="entry name" value="Winged helix-like DNA-binding domain superfamily/Winged helix DNA-binding domain"/>
    <property type="match status" value="1"/>
</dbReference>
<accession>A0A843YJG9</accession>
<sequence length="256" mass="27715">MRRDDLNRRRDQIIQLLCENEALSAADLAERLDVSVQTIRTDLRDLDNAALVQRRGGMVRLRQQSENIGYSPRSSVSRGEKQSIALAVKNLVPDGARVALGTGTTVEACARLLATREKLFVATNNLHAAFALQMAPDAVVELAGGTLRLRDLDVIGGDSTRFFAGFRVDQAIFSCGGISATGEVLDYNRDEVAARTAIAGCAHQKILVVDSTKFNHDLPCRHGQLWDYDYVIVGGVLAEELATQCAKSGCTVISVG</sequence>
<dbReference type="Pfam" id="PF00455">
    <property type="entry name" value="DeoRC"/>
    <property type="match status" value="1"/>
</dbReference>
<evidence type="ECO:0000256" key="2">
    <source>
        <dbReference type="ARBA" id="ARBA00023015"/>
    </source>
</evidence>
<dbReference type="CDD" id="cd00090">
    <property type="entry name" value="HTH_ARSR"/>
    <property type="match status" value="1"/>
</dbReference>